<evidence type="ECO:0000256" key="2">
    <source>
        <dbReference type="ARBA" id="ARBA00022801"/>
    </source>
</evidence>
<evidence type="ECO:0000313" key="7">
    <source>
        <dbReference type="Proteomes" id="UP000263435"/>
    </source>
</evidence>
<dbReference type="SMART" id="SM00487">
    <property type="entry name" value="DEXDc"/>
    <property type="match status" value="1"/>
</dbReference>
<name>A0A385E7P2_9CAUD</name>
<evidence type="ECO:0000256" key="3">
    <source>
        <dbReference type="ARBA" id="ARBA00022806"/>
    </source>
</evidence>
<dbReference type="InterPro" id="IPR050615">
    <property type="entry name" value="ATP-dep_DNA_Helicase"/>
</dbReference>
<dbReference type="Pfam" id="PF04851">
    <property type="entry name" value="ResIII"/>
    <property type="match status" value="1"/>
</dbReference>
<organism evidence="6 7">
    <name type="scientific">Vibrio phage vB_VpS_PG07</name>
    <dbReference type="NCBI Taxonomy" id="2301664"/>
    <lineage>
        <taxon>Viruses</taxon>
        <taxon>Duplodnaviria</taxon>
        <taxon>Heunggongvirae</taxon>
        <taxon>Uroviricota</taxon>
        <taxon>Caudoviricetes</taxon>
        <taxon>Demerecviridae</taxon>
        <taxon>Pogseptimavirus</taxon>
        <taxon>Pogseptimavirus PG07</taxon>
    </lineage>
</organism>
<dbReference type="GeneID" id="54999464"/>
<proteinExistence type="predicted"/>
<dbReference type="PANTHER" id="PTHR11274">
    <property type="entry name" value="RAD25/XP-B DNA REPAIR HELICASE"/>
    <property type="match status" value="1"/>
</dbReference>
<dbReference type="Gene3D" id="3.40.50.300">
    <property type="entry name" value="P-loop containing nucleotide triphosphate hydrolases"/>
    <property type="match status" value="2"/>
</dbReference>
<dbReference type="Pfam" id="PF00271">
    <property type="entry name" value="Helicase_C"/>
    <property type="match status" value="1"/>
</dbReference>
<dbReference type="PANTHER" id="PTHR11274:SF0">
    <property type="entry name" value="GENERAL TRANSCRIPTION AND DNA REPAIR FACTOR IIH HELICASE SUBUNIT XPB"/>
    <property type="match status" value="1"/>
</dbReference>
<reference evidence="6 7" key="1">
    <citation type="submission" date="2018-07" db="EMBL/GenBank/DDBJ databases">
        <title>Sequencing of PG07.</title>
        <authorList>
            <person name="Ding T."/>
        </authorList>
    </citation>
    <scope>NUCLEOTIDE SEQUENCE [LARGE SCALE GENOMIC DNA]</scope>
</reference>
<evidence type="ECO:0000259" key="5">
    <source>
        <dbReference type="PROSITE" id="PS51192"/>
    </source>
</evidence>
<dbReference type="EMBL" id="MH645904">
    <property type="protein sequence ID" value="AXQ66739.1"/>
    <property type="molecule type" value="Genomic_DNA"/>
</dbReference>
<evidence type="ECO:0000313" key="6">
    <source>
        <dbReference type="EMBL" id="AXQ66739.1"/>
    </source>
</evidence>
<keyword evidence="3 6" id="KW-0347">Helicase</keyword>
<dbReference type="Proteomes" id="UP000263435">
    <property type="component" value="Segment"/>
</dbReference>
<dbReference type="GO" id="GO:0003677">
    <property type="term" value="F:DNA binding"/>
    <property type="evidence" value="ECO:0007669"/>
    <property type="project" value="InterPro"/>
</dbReference>
<evidence type="ECO:0000256" key="4">
    <source>
        <dbReference type="ARBA" id="ARBA00022840"/>
    </source>
</evidence>
<keyword evidence="1" id="KW-0547">Nucleotide-binding</keyword>
<dbReference type="SUPFAM" id="SSF52540">
    <property type="entry name" value="P-loop containing nucleoside triphosphate hydrolases"/>
    <property type="match status" value="1"/>
</dbReference>
<dbReference type="InterPro" id="IPR001650">
    <property type="entry name" value="Helicase_C-like"/>
</dbReference>
<dbReference type="SMART" id="SM00490">
    <property type="entry name" value="HELICc"/>
    <property type="match status" value="1"/>
</dbReference>
<keyword evidence="4" id="KW-0067">ATP-binding</keyword>
<dbReference type="GO" id="GO:0004386">
    <property type="term" value="F:helicase activity"/>
    <property type="evidence" value="ECO:0007669"/>
    <property type="project" value="UniProtKB-KW"/>
</dbReference>
<protein>
    <submittedName>
        <fullName evidence="6">DNA helicase</fullName>
    </submittedName>
</protein>
<dbReference type="PROSITE" id="PS51192">
    <property type="entry name" value="HELICASE_ATP_BIND_1"/>
    <property type="match status" value="1"/>
</dbReference>
<dbReference type="GO" id="GO:0005524">
    <property type="term" value="F:ATP binding"/>
    <property type="evidence" value="ECO:0007669"/>
    <property type="project" value="UniProtKB-KW"/>
</dbReference>
<evidence type="ECO:0000256" key="1">
    <source>
        <dbReference type="ARBA" id="ARBA00022741"/>
    </source>
</evidence>
<accession>A0A385E7P2</accession>
<dbReference type="KEGG" id="vg:54999464"/>
<dbReference type="InterPro" id="IPR014001">
    <property type="entry name" value="Helicase_ATP-bd"/>
</dbReference>
<keyword evidence="7" id="KW-1185">Reference proteome</keyword>
<dbReference type="InterPro" id="IPR006935">
    <property type="entry name" value="Helicase/UvrB_N"/>
</dbReference>
<dbReference type="RefSeq" id="YP_009808561.1">
    <property type="nucleotide sequence ID" value="NC_048041.1"/>
</dbReference>
<dbReference type="InterPro" id="IPR027417">
    <property type="entry name" value="P-loop_NTPase"/>
</dbReference>
<keyword evidence="2" id="KW-0378">Hydrolase</keyword>
<sequence length="450" mass="50648">MKIVLSNKIYLKPDEELKERLQKQLTYEIIDPQATYPRYVSHFGQVAGDVYWMPNTRLDLLKGIDLEIVDKRISVPAEIPEPEFALRSDQAEICEDVDGDCIINGAPGFGKTISALFLAYKFQQKTLVVCTNTNIRAMWEKEIKKWFGFTPGVIGGGKYETDPPIVVANIQTVRKYGSDLSDKFGLLIVDEAHHCVAATFELLVMFSKAKIKVGLTGTLWRKDGLHVCFSNFFGNKVYTPAENNTLPPTIHMYELDCEIPGGSDTPWALRVNELYKDPEYFHTVKALANAYAKLGHKVLVVNDRVEMLEEWNKDNQVDSYIITGNVDMDDRLEIMDTVADAVEPTILWATQSIFAEGVSLDELSCVILATPTNNKSLVEQIAGRIQRIAVGKELPVVVDLGLQGNTGRRHKGTRKGIYQGRGWEMVRYTKKRLGLELKEKINSQEGETLI</sequence>
<dbReference type="GO" id="GO:0016787">
    <property type="term" value="F:hydrolase activity"/>
    <property type="evidence" value="ECO:0007669"/>
    <property type="project" value="UniProtKB-KW"/>
</dbReference>
<feature type="domain" description="Helicase ATP-binding" evidence="5">
    <location>
        <begin position="92"/>
        <end position="219"/>
    </location>
</feature>